<gene>
    <name evidence="2" type="ORF">SVUK_LOCUS1123</name>
</gene>
<proteinExistence type="predicted"/>
<sequence length="209" mass="21527">MSSSLLTASPSSTSAPSSSKQPSFDDACFKTPLPFNRKPRGRGRGAASAAAGGGTRPNGYHSTGSTRGRGGGRMSTGAKTAAPPPAPPQPKFELHDVACPNTSAYLGALNLPKFASIQPKSEVKEEVADCDEEKPSTSSQLVKEDATEERSDSGSASSVILIENGECETGKEKTGEQTKENGATNSLDSSAETEVSSTCSGDVSNLIRI</sequence>
<feature type="compositionally biased region" description="Basic and acidic residues" evidence="1">
    <location>
        <begin position="142"/>
        <end position="152"/>
    </location>
</feature>
<evidence type="ECO:0000313" key="3">
    <source>
        <dbReference type="Proteomes" id="UP000270094"/>
    </source>
</evidence>
<keyword evidence="3" id="KW-1185">Reference proteome</keyword>
<accession>A0A3P7K4H1</accession>
<feature type="compositionally biased region" description="Low complexity" evidence="1">
    <location>
        <begin position="1"/>
        <end position="19"/>
    </location>
</feature>
<evidence type="ECO:0000256" key="1">
    <source>
        <dbReference type="SAM" id="MobiDB-lite"/>
    </source>
</evidence>
<feature type="compositionally biased region" description="Basic and acidic residues" evidence="1">
    <location>
        <begin position="168"/>
        <end position="179"/>
    </location>
</feature>
<reference evidence="2 3" key="1">
    <citation type="submission" date="2018-11" db="EMBL/GenBank/DDBJ databases">
        <authorList>
            <consortium name="Pathogen Informatics"/>
        </authorList>
    </citation>
    <scope>NUCLEOTIDE SEQUENCE [LARGE SCALE GENOMIC DNA]</scope>
</reference>
<feature type="region of interest" description="Disordered" evidence="1">
    <location>
        <begin position="1"/>
        <end position="95"/>
    </location>
</feature>
<feature type="compositionally biased region" description="Polar residues" evidence="1">
    <location>
        <begin position="181"/>
        <end position="203"/>
    </location>
</feature>
<evidence type="ECO:0000313" key="2">
    <source>
        <dbReference type="EMBL" id="VDM66125.1"/>
    </source>
</evidence>
<dbReference type="Proteomes" id="UP000270094">
    <property type="component" value="Unassembled WGS sequence"/>
</dbReference>
<organism evidence="2 3">
    <name type="scientific">Strongylus vulgaris</name>
    <name type="common">Blood worm</name>
    <dbReference type="NCBI Taxonomy" id="40348"/>
    <lineage>
        <taxon>Eukaryota</taxon>
        <taxon>Metazoa</taxon>
        <taxon>Ecdysozoa</taxon>
        <taxon>Nematoda</taxon>
        <taxon>Chromadorea</taxon>
        <taxon>Rhabditida</taxon>
        <taxon>Rhabditina</taxon>
        <taxon>Rhabditomorpha</taxon>
        <taxon>Strongyloidea</taxon>
        <taxon>Strongylidae</taxon>
        <taxon>Strongylus</taxon>
    </lineage>
</organism>
<dbReference type="EMBL" id="UYYB01002095">
    <property type="protein sequence ID" value="VDM66125.1"/>
    <property type="molecule type" value="Genomic_DNA"/>
</dbReference>
<feature type="region of interest" description="Disordered" evidence="1">
    <location>
        <begin position="112"/>
        <end position="209"/>
    </location>
</feature>
<dbReference type="OrthoDB" id="5873433at2759"/>
<name>A0A3P7K4H1_STRVU</name>
<protein>
    <submittedName>
        <fullName evidence="2">Uncharacterized protein</fullName>
    </submittedName>
</protein>
<dbReference type="AlphaFoldDB" id="A0A3P7K4H1"/>